<dbReference type="InterPro" id="IPR036612">
    <property type="entry name" value="KH_dom_type_1_sf"/>
</dbReference>
<dbReference type="VEuPathDB" id="MicrosporidiaDB:VICG_00148"/>
<evidence type="ECO:0000259" key="5">
    <source>
        <dbReference type="Pfam" id="PF14382"/>
    </source>
</evidence>
<dbReference type="Gene3D" id="2.40.50.100">
    <property type="match status" value="1"/>
</dbReference>
<evidence type="ECO:0000313" key="9">
    <source>
        <dbReference type="Proteomes" id="UP000011082"/>
    </source>
</evidence>
<reference evidence="9" key="1">
    <citation type="submission" date="2011-05" db="EMBL/GenBank/DDBJ databases">
        <title>The genome sequence of Vittaforma corneae strain ATCC 50505.</title>
        <authorList>
            <consortium name="The Broad Institute Genome Sequencing Platform"/>
            <person name="Cuomo C."/>
            <person name="Didier E."/>
            <person name="Bowers L."/>
            <person name="Young S.K."/>
            <person name="Zeng Q."/>
            <person name="Gargeya S."/>
            <person name="Fitzgerald M."/>
            <person name="Haas B."/>
            <person name="Abouelleil A."/>
            <person name="Alvarado L."/>
            <person name="Arachchi H.M."/>
            <person name="Berlin A."/>
            <person name="Chapman S.B."/>
            <person name="Gearin G."/>
            <person name="Goldberg J."/>
            <person name="Griggs A."/>
            <person name="Gujja S."/>
            <person name="Hansen M."/>
            <person name="Heiman D."/>
            <person name="Howarth C."/>
            <person name="Larimer J."/>
            <person name="Lui A."/>
            <person name="MacDonald P.J.P."/>
            <person name="McCowen C."/>
            <person name="Montmayeur A."/>
            <person name="Murphy C."/>
            <person name="Neiman D."/>
            <person name="Pearson M."/>
            <person name="Priest M."/>
            <person name="Roberts A."/>
            <person name="Saif S."/>
            <person name="Shea T."/>
            <person name="Sisk P."/>
            <person name="Stolte C."/>
            <person name="Sykes S."/>
            <person name="Wortman J."/>
            <person name="Nusbaum C."/>
            <person name="Birren B."/>
        </authorList>
    </citation>
    <scope>NUCLEOTIDE SEQUENCE [LARGE SCALE GENOMIC DNA]</scope>
    <source>
        <strain evidence="9">ATCC 50505</strain>
    </source>
</reference>
<dbReference type="Pfam" id="PF21266">
    <property type="entry name" value="S1_RRP4"/>
    <property type="match status" value="1"/>
</dbReference>
<dbReference type="GO" id="GO:0000467">
    <property type="term" value="P:exonucleolytic trimming to generate mature 3'-end of 5.8S rRNA from tricistronic rRNA transcript (SSU-rRNA, 5.8S rRNA, LSU-rRNA)"/>
    <property type="evidence" value="ECO:0007669"/>
    <property type="project" value="TreeGrafter"/>
</dbReference>
<comment type="subcellular location">
    <subcellularLocation>
        <location evidence="1">Nucleus</location>
    </subcellularLocation>
</comment>
<dbReference type="InterPro" id="IPR004088">
    <property type="entry name" value="KH_dom_type_1"/>
</dbReference>
<dbReference type="PANTHER" id="PTHR21321:SF4">
    <property type="entry name" value="EXOSOME COMPLEX COMPONENT RRP4"/>
    <property type="match status" value="1"/>
</dbReference>
<dbReference type="CDD" id="cd05789">
    <property type="entry name" value="S1_Rrp4"/>
    <property type="match status" value="1"/>
</dbReference>
<dbReference type="HOGENOM" id="CLU_034114_1_0_1"/>
<dbReference type="InParanoid" id="L2GPL5"/>
<keyword evidence="4" id="KW-0694">RNA-binding</keyword>
<name>L2GPL5_VITCO</name>
<dbReference type="OMA" id="RGHGMYM"/>
<dbReference type="Proteomes" id="UP000011082">
    <property type="component" value="Unassembled WGS sequence"/>
</dbReference>
<feature type="domain" description="RRP4 S1" evidence="7">
    <location>
        <begin position="54"/>
        <end position="126"/>
    </location>
</feature>
<keyword evidence="9" id="KW-1185">Reference proteome</keyword>
<dbReference type="GO" id="GO:0000177">
    <property type="term" value="C:cytoplasmic exosome (RNase complex)"/>
    <property type="evidence" value="ECO:0007669"/>
    <property type="project" value="TreeGrafter"/>
</dbReference>
<dbReference type="Gene3D" id="2.40.50.140">
    <property type="entry name" value="Nucleic acid-binding proteins"/>
    <property type="match status" value="1"/>
</dbReference>
<evidence type="ECO:0000259" key="6">
    <source>
        <dbReference type="Pfam" id="PF15985"/>
    </source>
</evidence>
<dbReference type="GO" id="GO:0034475">
    <property type="term" value="P:U4 snRNA 3'-end processing"/>
    <property type="evidence" value="ECO:0007669"/>
    <property type="project" value="TreeGrafter"/>
</dbReference>
<evidence type="ECO:0000256" key="2">
    <source>
        <dbReference type="ARBA" id="ARBA00009155"/>
    </source>
</evidence>
<dbReference type="GeneID" id="19880866"/>
<evidence type="ECO:0000313" key="8">
    <source>
        <dbReference type="EMBL" id="ELA42833.1"/>
    </source>
</evidence>
<dbReference type="InterPro" id="IPR026699">
    <property type="entry name" value="Exosome_RNA_bind1/RRP40/RRP4"/>
</dbReference>
<comment type="similarity">
    <text evidence="2">Belongs to the RRP4 family.</text>
</comment>
<dbReference type="GO" id="GO:0071051">
    <property type="term" value="P:poly(A)-dependent snoRNA 3'-end processing"/>
    <property type="evidence" value="ECO:0007669"/>
    <property type="project" value="TreeGrafter"/>
</dbReference>
<dbReference type="FunCoup" id="L2GPL5">
    <property type="interactions" value="259"/>
</dbReference>
<dbReference type="GO" id="GO:0000176">
    <property type="term" value="C:nuclear exosome (RNase complex)"/>
    <property type="evidence" value="ECO:0007669"/>
    <property type="project" value="TreeGrafter"/>
</dbReference>
<organism evidence="8 9">
    <name type="scientific">Vittaforma corneae (strain ATCC 50505)</name>
    <name type="common">Microsporidian parasite</name>
    <name type="synonym">Nosema corneum</name>
    <dbReference type="NCBI Taxonomy" id="993615"/>
    <lineage>
        <taxon>Eukaryota</taxon>
        <taxon>Fungi</taxon>
        <taxon>Fungi incertae sedis</taxon>
        <taxon>Microsporidia</taxon>
        <taxon>Nosematidae</taxon>
        <taxon>Vittaforma</taxon>
    </lineage>
</organism>
<accession>L2GPL5</accession>
<dbReference type="GO" id="GO:0071034">
    <property type="term" value="P:CUT catabolic process"/>
    <property type="evidence" value="ECO:0007669"/>
    <property type="project" value="TreeGrafter"/>
</dbReference>
<evidence type="ECO:0000256" key="1">
    <source>
        <dbReference type="ARBA" id="ARBA00004123"/>
    </source>
</evidence>
<dbReference type="AlphaFoldDB" id="L2GPL5"/>
<dbReference type="PANTHER" id="PTHR21321">
    <property type="entry name" value="PNAS-3 RELATED"/>
    <property type="match status" value="1"/>
</dbReference>
<dbReference type="SUPFAM" id="SSF110324">
    <property type="entry name" value="Ribosomal L27 protein-like"/>
    <property type="match status" value="1"/>
</dbReference>
<dbReference type="InterPro" id="IPR012340">
    <property type="entry name" value="NA-bd_OB-fold"/>
</dbReference>
<dbReference type="SUPFAM" id="SSF50249">
    <property type="entry name" value="Nucleic acid-binding proteins"/>
    <property type="match status" value="1"/>
</dbReference>
<dbReference type="SUPFAM" id="SSF54791">
    <property type="entry name" value="Eukaryotic type KH-domain (KH-domain type I)"/>
    <property type="match status" value="1"/>
</dbReference>
<evidence type="ECO:0000259" key="7">
    <source>
        <dbReference type="Pfam" id="PF21266"/>
    </source>
</evidence>
<dbReference type="Pfam" id="PF14382">
    <property type="entry name" value="ECR1_N"/>
    <property type="match status" value="1"/>
</dbReference>
<gene>
    <name evidence="8" type="ORF">VICG_00148</name>
</gene>
<dbReference type="Pfam" id="PF15985">
    <property type="entry name" value="KH_6"/>
    <property type="match status" value="1"/>
</dbReference>
<keyword evidence="3" id="KW-0271">Exosome</keyword>
<dbReference type="InterPro" id="IPR025721">
    <property type="entry name" value="Exosome_cplx_N_dom"/>
</dbReference>
<dbReference type="GO" id="GO:0071038">
    <property type="term" value="P:TRAMP-dependent tRNA surveillance pathway"/>
    <property type="evidence" value="ECO:0007669"/>
    <property type="project" value="TreeGrafter"/>
</dbReference>
<dbReference type="InterPro" id="IPR048565">
    <property type="entry name" value="S1_RRP4"/>
</dbReference>
<dbReference type="EMBL" id="JH370130">
    <property type="protein sequence ID" value="ELA42833.1"/>
    <property type="molecule type" value="Genomic_DNA"/>
</dbReference>
<dbReference type="GO" id="GO:0003723">
    <property type="term" value="F:RNA binding"/>
    <property type="evidence" value="ECO:0007669"/>
    <property type="project" value="UniProtKB-KW"/>
</dbReference>
<dbReference type="STRING" id="993615.L2GPL5"/>
<evidence type="ECO:0000256" key="3">
    <source>
        <dbReference type="ARBA" id="ARBA00022835"/>
    </source>
</evidence>
<proteinExistence type="inferred from homology"/>
<dbReference type="OrthoDB" id="1650at2759"/>
<dbReference type="RefSeq" id="XP_007603601.1">
    <property type="nucleotide sequence ID" value="XM_007603539.1"/>
</dbReference>
<feature type="domain" description="Exosome complex component N-terminal" evidence="5">
    <location>
        <begin position="4"/>
        <end position="40"/>
    </location>
</feature>
<protein>
    <recommendedName>
        <fullName evidence="10">Ribosomal RNA-processing protein 4</fullName>
    </recommendedName>
</protein>
<evidence type="ECO:0008006" key="10">
    <source>
        <dbReference type="Google" id="ProtNLM"/>
    </source>
</evidence>
<feature type="domain" description="K Homology" evidence="6">
    <location>
        <begin position="148"/>
        <end position="188"/>
    </location>
</feature>
<sequence length="224" mass="24905">MRKFFLPGDCVCENEGYIKGHGTEQIGDKIYSNYFGTVNQINKLITIAPVFSVRYTPEVGDVVVGRVIQIYSKKWKVDTNCRSDTTLSLGAINLPGVMQRRKSEEDEINMSKYFDINDVIVCEVQKVNKNGSAALHTRSDKYGRLSNGVLINVSPDLLVATKSRFIAKGGVEITSGCNGHIWISSKNDSSESFQQIAQIRSIIECAYDQNEAVDLEAIINKVVE</sequence>
<dbReference type="GO" id="GO:0071035">
    <property type="term" value="P:nuclear polyadenylation-dependent rRNA catabolic process"/>
    <property type="evidence" value="ECO:0007669"/>
    <property type="project" value="TreeGrafter"/>
</dbReference>
<evidence type="ECO:0000256" key="4">
    <source>
        <dbReference type="ARBA" id="ARBA00022884"/>
    </source>
</evidence>